<dbReference type="GO" id="GO:0009279">
    <property type="term" value="C:cell outer membrane"/>
    <property type="evidence" value="ECO:0007669"/>
    <property type="project" value="TreeGrafter"/>
</dbReference>
<evidence type="ECO:0000256" key="1">
    <source>
        <dbReference type="ARBA" id="ARBA00038420"/>
    </source>
</evidence>
<dbReference type="PANTHER" id="PTHR21666:SF263">
    <property type="entry name" value="MUREIN HYDROLASE ACTIVATOR NLPD"/>
    <property type="match status" value="1"/>
</dbReference>
<dbReference type="PROSITE" id="PS51782">
    <property type="entry name" value="LYSM"/>
    <property type="match status" value="1"/>
</dbReference>
<organism evidence="4 7">
    <name type="scientific">Legionella qingyii</name>
    <dbReference type="NCBI Taxonomy" id="2184757"/>
    <lineage>
        <taxon>Bacteria</taxon>
        <taxon>Pseudomonadati</taxon>
        <taxon>Pseudomonadota</taxon>
        <taxon>Gammaproteobacteria</taxon>
        <taxon>Legionellales</taxon>
        <taxon>Legionellaceae</taxon>
        <taxon>Legionella</taxon>
    </lineage>
</organism>
<dbReference type="EMBL" id="QHJG01000003">
    <property type="protein sequence ID" value="PWY57294.1"/>
    <property type="molecule type" value="Genomic_DNA"/>
</dbReference>
<feature type="chain" id="PRO_5044583829" evidence="2">
    <location>
        <begin position="27"/>
        <end position="250"/>
    </location>
</feature>
<dbReference type="GO" id="GO:0032153">
    <property type="term" value="C:cell division site"/>
    <property type="evidence" value="ECO:0007669"/>
    <property type="project" value="TreeGrafter"/>
</dbReference>
<dbReference type="InterPro" id="IPR016047">
    <property type="entry name" value="M23ase_b-sheet_dom"/>
</dbReference>
<dbReference type="InterPro" id="IPR050570">
    <property type="entry name" value="Cell_wall_metabolism_enzyme"/>
</dbReference>
<dbReference type="PANTHER" id="PTHR21666">
    <property type="entry name" value="PEPTIDASE-RELATED"/>
    <property type="match status" value="1"/>
</dbReference>
<comment type="similarity">
    <text evidence="1">Belongs to the E.coli NlpD/Haemophilus LppB family.</text>
</comment>
<gene>
    <name evidence="5" type="ORF">DGG96_03000</name>
    <name evidence="4" type="ORF">DGG96_06190</name>
    <name evidence="6" type="ORF">ELY20_03685</name>
</gene>
<dbReference type="EMBL" id="RZGX01000004">
    <property type="protein sequence ID" value="RUR24866.1"/>
    <property type="molecule type" value="Genomic_DNA"/>
</dbReference>
<accession>A0A317U7H5</accession>
<dbReference type="PROSITE" id="PS51257">
    <property type="entry name" value="PROKAR_LIPOPROTEIN"/>
    <property type="match status" value="1"/>
</dbReference>
<dbReference type="Proteomes" id="UP000287374">
    <property type="component" value="Unassembled WGS sequence"/>
</dbReference>
<reference evidence="6 8" key="2">
    <citation type="submission" date="2018-12" db="EMBL/GenBank/DDBJ databases">
        <title>Legionella sp,whole genome shotgun sequence.</title>
        <authorList>
            <person name="Wu H."/>
        </authorList>
    </citation>
    <scope>NUCLEOTIDE SEQUENCE [LARGE SCALE GENOMIC DNA]</scope>
    <source>
        <strain evidence="8">km489</strain>
        <strain evidence="6">Km489</strain>
    </source>
</reference>
<evidence type="ECO:0000259" key="3">
    <source>
        <dbReference type="PROSITE" id="PS51782"/>
    </source>
</evidence>
<dbReference type="RefSeq" id="WP_110141536.1">
    <property type="nucleotide sequence ID" value="NZ_QHJG01000003.1"/>
</dbReference>
<comment type="caution">
    <text evidence="4">The sequence shown here is derived from an EMBL/GenBank/DDBJ whole genome shotgun (WGS) entry which is preliminary data.</text>
</comment>
<dbReference type="OrthoDB" id="9795421at2"/>
<dbReference type="CDD" id="cd12797">
    <property type="entry name" value="M23_peptidase"/>
    <property type="match status" value="1"/>
</dbReference>
<dbReference type="GO" id="GO:0004222">
    <property type="term" value="F:metalloendopeptidase activity"/>
    <property type="evidence" value="ECO:0007669"/>
    <property type="project" value="TreeGrafter"/>
</dbReference>
<dbReference type="EMBL" id="QHJG01000008">
    <property type="protein sequence ID" value="PWY56350.1"/>
    <property type="molecule type" value="Genomic_DNA"/>
</dbReference>
<evidence type="ECO:0000313" key="4">
    <source>
        <dbReference type="EMBL" id="PWY56350.1"/>
    </source>
</evidence>
<protein>
    <submittedName>
        <fullName evidence="6">LysM peptidoglycan-binding domain-containing protein</fullName>
    </submittedName>
    <submittedName>
        <fullName evidence="4">Peptidase</fullName>
    </submittedName>
</protein>
<dbReference type="Pfam" id="PF01551">
    <property type="entry name" value="Peptidase_M23"/>
    <property type="match status" value="1"/>
</dbReference>
<sequence length="250" mass="28020">MIVTFCKRFLCLFLIMTLVGCGNNLAPVMESRWNPYWRHQKVYVVKRGDTLFSIAFRYDTDYQTLARLNRINPPYSLRVGQVINLRGITPRHRQTARRPVIKRNYYVAPKTQARPTVIYSPANRFARSASGWMWPVSGHVVTSFVPEQGKKGINIACKKGERVIAAASGVVAYAGSGLAGYGNLIIIKHNQGYLTAYGYNARIMVSEGQHVKAGQTIAIAGVIDRKYTGVHFEIRRSGVPVNPLNYLQKG</sequence>
<evidence type="ECO:0000313" key="5">
    <source>
        <dbReference type="EMBL" id="PWY57294.1"/>
    </source>
</evidence>
<dbReference type="Pfam" id="PF01476">
    <property type="entry name" value="LysM"/>
    <property type="match status" value="1"/>
</dbReference>
<keyword evidence="8" id="KW-1185">Reference proteome</keyword>
<dbReference type="InterPro" id="IPR011055">
    <property type="entry name" value="Dup_hybrid_motif"/>
</dbReference>
<proteinExistence type="inferred from homology"/>
<name>A0A317U7H5_9GAMM</name>
<dbReference type="InterPro" id="IPR036779">
    <property type="entry name" value="LysM_dom_sf"/>
</dbReference>
<dbReference type="SUPFAM" id="SSF51261">
    <property type="entry name" value="Duplicated hybrid motif"/>
    <property type="match status" value="1"/>
</dbReference>
<evidence type="ECO:0000256" key="2">
    <source>
        <dbReference type="SAM" id="SignalP"/>
    </source>
</evidence>
<dbReference type="SMART" id="SM00257">
    <property type="entry name" value="LysM"/>
    <property type="match status" value="1"/>
</dbReference>
<evidence type="ECO:0000313" key="8">
    <source>
        <dbReference type="Proteomes" id="UP000287374"/>
    </source>
</evidence>
<reference evidence="4 7" key="1">
    <citation type="submission" date="2018-05" db="EMBL/GenBank/DDBJ databases">
        <title>Legionella qingyii sp.nov., whole genome shotgun sequence.</title>
        <authorList>
            <person name="Wu H."/>
            <person name="Zhu Q."/>
            <person name="Hu C."/>
        </authorList>
    </citation>
    <scope>NUCLEOTIDE SEQUENCE [LARGE SCALE GENOMIC DNA]</scope>
    <source>
        <strain evidence="4 7">HEB18</strain>
    </source>
</reference>
<feature type="domain" description="LysM" evidence="3">
    <location>
        <begin position="41"/>
        <end position="85"/>
    </location>
</feature>
<dbReference type="CDD" id="cd00118">
    <property type="entry name" value="LysM"/>
    <property type="match status" value="1"/>
</dbReference>
<feature type="signal peptide" evidence="2">
    <location>
        <begin position="1"/>
        <end position="26"/>
    </location>
</feature>
<dbReference type="Gene3D" id="2.70.70.10">
    <property type="entry name" value="Glucose Permease (Domain IIA)"/>
    <property type="match status" value="1"/>
</dbReference>
<dbReference type="Gene3D" id="3.10.350.10">
    <property type="entry name" value="LysM domain"/>
    <property type="match status" value="1"/>
</dbReference>
<dbReference type="Proteomes" id="UP000247152">
    <property type="component" value="Unassembled WGS sequence"/>
</dbReference>
<dbReference type="InterPro" id="IPR018392">
    <property type="entry name" value="LysM"/>
</dbReference>
<keyword evidence="2" id="KW-0732">Signal</keyword>
<dbReference type="AlphaFoldDB" id="A0A317U7H5"/>
<evidence type="ECO:0000313" key="7">
    <source>
        <dbReference type="Proteomes" id="UP000247152"/>
    </source>
</evidence>
<evidence type="ECO:0000313" key="6">
    <source>
        <dbReference type="EMBL" id="RUR24866.1"/>
    </source>
</evidence>